<name>A0A7D5GEK7_9EURY</name>
<protein>
    <submittedName>
        <fullName evidence="1">Uncharacterized protein</fullName>
    </submittedName>
</protein>
<keyword evidence="1" id="KW-0614">Plasmid</keyword>
<dbReference type="EMBL" id="CP058531">
    <property type="protein sequence ID" value="QLG29885.1"/>
    <property type="molecule type" value="Genomic_DNA"/>
</dbReference>
<dbReference type="GeneID" id="56031156"/>
<keyword evidence="2" id="KW-1185">Reference proteome</keyword>
<geneLocation type="plasmid" evidence="1 2">
    <name>unnamed2</name>
</geneLocation>
<dbReference type="AlphaFoldDB" id="A0A7D5GEK7"/>
<evidence type="ECO:0000313" key="2">
    <source>
        <dbReference type="Proteomes" id="UP000509750"/>
    </source>
</evidence>
<gene>
    <name evidence="1" type="ORF">HUG10_19945</name>
</gene>
<evidence type="ECO:0000313" key="1">
    <source>
        <dbReference type="EMBL" id="QLG29885.1"/>
    </source>
</evidence>
<dbReference type="Proteomes" id="UP000509750">
    <property type="component" value="Plasmid unnamed2"/>
</dbReference>
<reference evidence="1 2" key="1">
    <citation type="submission" date="2020-07" db="EMBL/GenBank/DDBJ databases">
        <title>Gai3-2, isolated from salt lake.</title>
        <authorList>
            <person name="Cui H."/>
            <person name="Shi X."/>
        </authorList>
    </citation>
    <scope>NUCLEOTIDE SEQUENCE [LARGE SCALE GENOMIC DNA]</scope>
    <source>
        <strain evidence="1 2">Gai3-2</strain>
        <plasmid evidence="1 2">unnamed2</plasmid>
    </source>
</reference>
<sequence length="48" mass="5618">MSLKRFIGNLRTDTDRADIPLDPDDVYRILSRERRRQLVVAFARAGDE</sequence>
<dbReference type="RefSeq" id="WP_179171459.1">
    <property type="nucleotide sequence ID" value="NZ_CP058531.1"/>
</dbReference>
<dbReference type="KEGG" id="halg:HUG10_19945"/>
<accession>A0A7D5GEK7</accession>
<organism evidence="1 2">
    <name type="scientific">Halorarum halophilum</name>
    <dbReference type="NCBI Taxonomy" id="2743090"/>
    <lineage>
        <taxon>Archaea</taxon>
        <taxon>Methanobacteriati</taxon>
        <taxon>Methanobacteriota</taxon>
        <taxon>Stenosarchaea group</taxon>
        <taxon>Halobacteria</taxon>
        <taxon>Halobacteriales</taxon>
        <taxon>Haloferacaceae</taxon>
        <taxon>Halorarum</taxon>
    </lineage>
</organism>
<proteinExistence type="predicted"/>